<feature type="compositionally biased region" description="Low complexity" evidence="1">
    <location>
        <begin position="421"/>
        <end position="432"/>
    </location>
</feature>
<feature type="region of interest" description="Disordered" evidence="1">
    <location>
        <begin position="479"/>
        <end position="501"/>
    </location>
</feature>
<evidence type="ECO:0000256" key="2">
    <source>
        <dbReference type="SAM" id="Phobius"/>
    </source>
</evidence>
<feature type="region of interest" description="Disordered" evidence="1">
    <location>
        <begin position="373"/>
        <end position="464"/>
    </location>
</feature>
<comment type="caution">
    <text evidence="4">The sequence shown here is derived from an EMBL/GenBank/DDBJ whole genome shotgun (WGS) entry which is preliminary data.</text>
</comment>
<feature type="transmembrane region" description="Helical" evidence="2">
    <location>
        <begin position="143"/>
        <end position="163"/>
    </location>
</feature>
<name>A0A934NX01_9NOCA</name>
<dbReference type="Proteomes" id="UP000655868">
    <property type="component" value="Unassembled WGS sequence"/>
</dbReference>
<keyword evidence="2" id="KW-1133">Transmembrane helix</keyword>
<dbReference type="EMBL" id="JAEMNV010000019">
    <property type="protein sequence ID" value="MBJ8342951.1"/>
    <property type="molecule type" value="Genomic_DNA"/>
</dbReference>
<keyword evidence="2" id="KW-0812">Transmembrane</keyword>
<evidence type="ECO:0000256" key="3">
    <source>
        <dbReference type="SAM" id="SignalP"/>
    </source>
</evidence>
<keyword evidence="2" id="KW-0472">Membrane</keyword>
<gene>
    <name evidence="4" type="ORF">JGU71_29100</name>
</gene>
<proteinExistence type="predicted"/>
<feature type="chain" id="PRO_5037734861" description="TrbL/VirB6 plasmid conjugal transfer protein" evidence="3">
    <location>
        <begin position="26"/>
        <end position="501"/>
    </location>
</feature>
<feature type="transmembrane region" description="Helical" evidence="2">
    <location>
        <begin position="175"/>
        <end position="196"/>
    </location>
</feature>
<feature type="transmembrane region" description="Helical" evidence="2">
    <location>
        <begin position="233"/>
        <end position="255"/>
    </location>
</feature>
<accession>A0A934NX01</accession>
<feature type="transmembrane region" description="Helical" evidence="2">
    <location>
        <begin position="286"/>
        <end position="309"/>
    </location>
</feature>
<feature type="compositionally biased region" description="Low complexity" evidence="1">
    <location>
        <begin position="400"/>
        <end position="410"/>
    </location>
</feature>
<organism evidence="4 5">
    <name type="scientific">Antrihabitans stalagmiti</name>
    <dbReference type="NCBI Taxonomy" id="2799499"/>
    <lineage>
        <taxon>Bacteria</taxon>
        <taxon>Bacillati</taxon>
        <taxon>Actinomycetota</taxon>
        <taxon>Actinomycetes</taxon>
        <taxon>Mycobacteriales</taxon>
        <taxon>Nocardiaceae</taxon>
        <taxon>Antrihabitans</taxon>
    </lineage>
</organism>
<dbReference type="AlphaFoldDB" id="A0A934NX01"/>
<evidence type="ECO:0000313" key="5">
    <source>
        <dbReference type="Proteomes" id="UP000655868"/>
    </source>
</evidence>
<sequence length="501" mass="48985">MVTRLLALLLLVLVVLIGTPMLAAAEPTPAAPSDPAAPAEEPDLYSKCREIGDKIDSLPGPLSIPAKQFELTCDVGTAVANPSDAVGEAMDGAVGEAATAFADGWTKAITMMFTWWYRTPLTDEGSSGNSGEIISEVHSYLRFFQIALFVVSIGVSAVRLAFARAEMRDTHAREAAAVLTRTVFASWSLAGLVVIADEASRRGGMWIVELMVGDNLVDAAKKLLISGPLLGPGLLFVFAFLGLIGTIVQCCFVLAQMAVAKLIQGVIPLAAAGSGFAAGKQAYNKLLAWTAVFLLFPLMASIVYGVAFAAAGGSNDVQGTFAGLILLTLSFLTLPALMRLIVPAVGSMGGASGMALAAGVMAATGSIGGRIGESLGSTGGATSESPSSAPAGGRSDGQQPTGATTSSGPAGSTGGIGSTGSAGATGAASSGGAASGGGAAASGAASGGAAAAAGPAGAAVMAGEQAGQAVGAVVSGVAGATGAAMGGPDTPDGDSTGGRSA</sequence>
<evidence type="ECO:0000313" key="4">
    <source>
        <dbReference type="EMBL" id="MBJ8342951.1"/>
    </source>
</evidence>
<feature type="compositionally biased region" description="Low complexity" evidence="1">
    <location>
        <begin position="441"/>
        <end position="464"/>
    </location>
</feature>
<dbReference type="RefSeq" id="WP_199708646.1">
    <property type="nucleotide sequence ID" value="NZ_JAEMNV010000019.1"/>
</dbReference>
<evidence type="ECO:0008006" key="6">
    <source>
        <dbReference type="Google" id="ProtNLM"/>
    </source>
</evidence>
<keyword evidence="5" id="KW-1185">Reference proteome</keyword>
<feature type="compositionally biased region" description="Gly residues" evidence="1">
    <location>
        <begin position="411"/>
        <end position="420"/>
    </location>
</feature>
<keyword evidence="3" id="KW-0732">Signal</keyword>
<protein>
    <recommendedName>
        <fullName evidence="6">TrbL/VirB6 plasmid conjugal transfer protein</fullName>
    </recommendedName>
</protein>
<reference evidence="4" key="1">
    <citation type="submission" date="2020-12" db="EMBL/GenBank/DDBJ databases">
        <title>Antrihabitans popcorni sp. nov. and Antrihabitans auranticaus sp. nov., isolated from a larva cave.</title>
        <authorList>
            <person name="Lee S.D."/>
            <person name="Kim I.S."/>
        </authorList>
    </citation>
    <scope>NUCLEOTIDE SEQUENCE</scope>
    <source>
        <strain evidence="4">YC3-6</strain>
    </source>
</reference>
<feature type="signal peptide" evidence="3">
    <location>
        <begin position="1"/>
        <end position="25"/>
    </location>
</feature>
<feature type="transmembrane region" description="Helical" evidence="2">
    <location>
        <begin position="321"/>
        <end position="342"/>
    </location>
</feature>
<evidence type="ECO:0000256" key="1">
    <source>
        <dbReference type="SAM" id="MobiDB-lite"/>
    </source>
</evidence>